<gene>
    <name evidence="1" type="ORF">EBN88_28340</name>
</gene>
<name>A0A3M2KTJ1_9ACTN</name>
<accession>A0A3M2KTJ1</accession>
<proteinExistence type="predicted"/>
<keyword evidence="2" id="KW-1185">Reference proteome</keyword>
<reference evidence="1 2" key="1">
    <citation type="submission" date="2018-10" db="EMBL/GenBank/DDBJ databases">
        <title>Isolation, diversity and antifungal activity of actinobacteria from wheat.</title>
        <authorList>
            <person name="Han C."/>
        </authorList>
    </citation>
    <scope>NUCLEOTIDE SEQUENCE [LARGE SCALE GENOMIC DNA]</scope>
    <source>
        <strain evidence="1 2">NEAU-YY642</strain>
    </source>
</reference>
<dbReference type="RefSeq" id="WP_122399877.1">
    <property type="nucleotide sequence ID" value="NZ_RFFJ01000291.1"/>
</dbReference>
<dbReference type="AlphaFoldDB" id="A0A3M2KTJ1"/>
<dbReference type="Proteomes" id="UP000278673">
    <property type="component" value="Unassembled WGS sequence"/>
</dbReference>
<dbReference type="EMBL" id="RFFJ01000291">
    <property type="protein sequence ID" value="RMI28421.1"/>
    <property type="molecule type" value="Genomic_DNA"/>
</dbReference>
<sequence length="356" mass="37963">MLIGEAREAARDWVRSNAAAEPWFAGAYFGGSTVGLPDGAEVPRGSDIDVMVVTTDAEPPTKPGKFLHRGALVEISLVPHAELASPEAVLADYHLAGPFRADTVIADPTGRLGRLRRSVAERFAEPAWVRTRYEHALGRVRNGLTRVAETATDAAPPSPAAVLGWLFPTGIATHVLLAAGLRNPTVRLRYLRTRELLSERGLLDAYPPLLAALGCATLTAERAEAHLATLAEVFDAAAPVAARTPFPFRSDVQAPARPVAIDASRELIRAGRHREVVFWLVATQARCQLVLAEAGTEDQRRAHAPGLAALLADLGLGTTADLAERARHTLGTLPALTATAEELLAGSTRRPPSTDR</sequence>
<evidence type="ECO:0000313" key="1">
    <source>
        <dbReference type="EMBL" id="RMI28421.1"/>
    </source>
</evidence>
<comment type="caution">
    <text evidence="1">The sequence shown here is derived from an EMBL/GenBank/DDBJ whole genome shotgun (WGS) entry which is preliminary data.</text>
</comment>
<evidence type="ECO:0000313" key="2">
    <source>
        <dbReference type="Proteomes" id="UP000278673"/>
    </source>
</evidence>
<protein>
    <submittedName>
        <fullName evidence="1">Uncharacterized protein</fullName>
    </submittedName>
</protein>
<organism evidence="1 2">
    <name type="scientific">Streptomyces triticirhizae</name>
    <dbReference type="NCBI Taxonomy" id="2483353"/>
    <lineage>
        <taxon>Bacteria</taxon>
        <taxon>Bacillati</taxon>
        <taxon>Actinomycetota</taxon>
        <taxon>Actinomycetes</taxon>
        <taxon>Kitasatosporales</taxon>
        <taxon>Streptomycetaceae</taxon>
        <taxon>Streptomyces</taxon>
    </lineage>
</organism>